<dbReference type="STRING" id="1325564.NSJP_3093"/>
<keyword evidence="12" id="KW-0378">Hydrolase</keyword>
<dbReference type="Pfam" id="PF00005">
    <property type="entry name" value="ABC_tran"/>
    <property type="match status" value="1"/>
</dbReference>
<organism evidence="12 13">
    <name type="scientific">Nitrospira japonica</name>
    <dbReference type="NCBI Taxonomy" id="1325564"/>
    <lineage>
        <taxon>Bacteria</taxon>
        <taxon>Pseudomonadati</taxon>
        <taxon>Nitrospirota</taxon>
        <taxon>Nitrospiria</taxon>
        <taxon>Nitrospirales</taxon>
        <taxon>Nitrospiraceae</taxon>
        <taxon>Nitrospira</taxon>
    </lineage>
</organism>
<dbReference type="InterPro" id="IPR017871">
    <property type="entry name" value="ABC_transporter-like_CS"/>
</dbReference>
<dbReference type="SUPFAM" id="SSF90123">
    <property type="entry name" value="ABC transporter transmembrane region"/>
    <property type="match status" value="1"/>
</dbReference>
<name>A0A1W1I8D8_9BACT</name>
<keyword evidence="2" id="KW-0813">Transport</keyword>
<keyword evidence="4 9" id="KW-0812">Transmembrane</keyword>
<feature type="domain" description="ABC transmembrane type-1" evidence="11">
    <location>
        <begin position="19"/>
        <end position="301"/>
    </location>
</feature>
<dbReference type="PANTHER" id="PTHR43394:SF1">
    <property type="entry name" value="ATP-BINDING CASSETTE SUB-FAMILY B MEMBER 10, MITOCHONDRIAL"/>
    <property type="match status" value="1"/>
</dbReference>
<dbReference type="PROSITE" id="PS50893">
    <property type="entry name" value="ABC_TRANSPORTER_2"/>
    <property type="match status" value="1"/>
</dbReference>
<dbReference type="EMBL" id="LT828648">
    <property type="protein sequence ID" value="SLM49260.1"/>
    <property type="molecule type" value="Genomic_DNA"/>
</dbReference>
<dbReference type="GO" id="GO:0090374">
    <property type="term" value="P:oligopeptide export from mitochondrion"/>
    <property type="evidence" value="ECO:0007669"/>
    <property type="project" value="TreeGrafter"/>
</dbReference>
<keyword evidence="6 12" id="KW-0067">ATP-binding</keyword>
<dbReference type="InterPro" id="IPR003439">
    <property type="entry name" value="ABC_transporter-like_ATP-bd"/>
</dbReference>
<dbReference type="GO" id="GO:0016887">
    <property type="term" value="F:ATP hydrolysis activity"/>
    <property type="evidence" value="ECO:0007669"/>
    <property type="project" value="InterPro"/>
</dbReference>
<dbReference type="FunFam" id="1.20.1560.10:FF:000011">
    <property type="entry name" value="Multidrug ABC transporter ATP-binding protein"/>
    <property type="match status" value="1"/>
</dbReference>
<evidence type="ECO:0000313" key="12">
    <source>
        <dbReference type="EMBL" id="SLM49260.1"/>
    </source>
</evidence>
<dbReference type="InterPro" id="IPR027417">
    <property type="entry name" value="P-loop_NTPase"/>
</dbReference>
<dbReference type="PANTHER" id="PTHR43394">
    <property type="entry name" value="ATP-DEPENDENT PERMEASE MDL1, MITOCHONDRIAL"/>
    <property type="match status" value="1"/>
</dbReference>
<evidence type="ECO:0000256" key="7">
    <source>
        <dbReference type="ARBA" id="ARBA00022989"/>
    </source>
</evidence>
<feature type="transmembrane region" description="Helical" evidence="9">
    <location>
        <begin position="241"/>
        <end position="260"/>
    </location>
</feature>
<keyword evidence="5" id="KW-0547">Nucleotide-binding</keyword>
<dbReference type="GO" id="GO:0005524">
    <property type="term" value="F:ATP binding"/>
    <property type="evidence" value="ECO:0007669"/>
    <property type="project" value="UniProtKB-KW"/>
</dbReference>
<evidence type="ECO:0000259" key="10">
    <source>
        <dbReference type="PROSITE" id="PS50893"/>
    </source>
</evidence>
<dbReference type="PROSITE" id="PS00211">
    <property type="entry name" value="ABC_TRANSPORTER_1"/>
    <property type="match status" value="1"/>
</dbReference>
<dbReference type="InterPro" id="IPR039421">
    <property type="entry name" value="Type_1_exporter"/>
</dbReference>
<evidence type="ECO:0000259" key="11">
    <source>
        <dbReference type="PROSITE" id="PS50929"/>
    </source>
</evidence>
<gene>
    <name evidence="12" type="primary">msbA</name>
    <name evidence="12" type="ORF">NSJP_3093</name>
</gene>
<evidence type="ECO:0000256" key="5">
    <source>
        <dbReference type="ARBA" id="ARBA00022741"/>
    </source>
</evidence>
<dbReference type="KEGG" id="nja:NSJP_3093"/>
<dbReference type="PROSITE" id="PS50929">
    <property type="entry name" value="ABC_TM1F"/>
    <property type="match status" value="1"/>
</dbReference>
<dbReference type="EC" id="3.6.3.-" evidence="12"/>
<keyword evidence="7 9" id="KW-1133">Transmembrane helix</keyword>
<protein>
    <submittedName>
        <fullName evidence="12">Lipid A export ATP-binding/permease protein MsbA</fullName>
        <ecNumber evidence="12">3.6.3.-</ecNumber>
    </submittedName>
</protein>
<accession>A0A1W1I8D8</accession>
<dbReference type="GO" id="GO:0005886">
    <property type="term" value="C:plasma membrane"/>
    <property type="evidence" value="ECO:0007669"/>
    <property type="project" value="UniProtKB-SubCell"/>
</dbReference>
<dbReference type="Proteomes" id="UP000192042">
    <property type="component" value="Chromosome I"/>
</dbReference>
<dbReference type="SUPFAM" id="SSF52540">
    <property type="entry name" value="P-loop containing nucleoside triphosphate hydrolases"/>
    <property type="match status" value="1"/>
</dbReference>
<comment type="subcellular location">
    <subcellularLocation>
        <location evidence="1">Cell membrane</location>
        <topology evidence="1">Multi-pass membrane protein</topology>
    </subcellularLocation>
</comment>
<evidence type="ECO:0000256" key="3">
    <source>
        <dbReference type="ARBA" id="ARBA00022475"/>
    </source>
</evidence>
<dbReference type="InterPro" id="IPR036640">
    <property type="entry name" value="ABC1_TM_sf"/>
</dbReference>
<proteinExistence type="predicted"/>
<dbReference type="OrthoDB" id="9762517at2"/>
<evidence type="ECO:0000256" key="4">
    <source>
        <dbReference type="ARBA" id="ARBA00022692"/>
    </source>
</evidence>
<feature type="transmembrane region" description="Helical" evidence="9">
    <location>
        <begin position="54"/>
        <end position="72"/>
    </location>
</feature>
<dbReference type="InterPro" id="IPR011527">
    <property type="entry name" value="ABC1_TM_dom"/>
</dbReference>
<evidence type="ECO:0000256" key="2">
    <source>
        <dbReference type="ARBA" id="ARBA00022448"/>
    </source>
</evidence>
<evidence type="ECO:0000256" key="9">
    <source>
        <dbReference type="SAM" id="Phobius"/>
    </source>
</evidence>
<keyword evidence="3" id="KW-1003">Cell membrane</keyword>
<evidence type="ECO:0000256" key="6">
    <source>
        <dbReference type="ARBA" id="ARBA00022840"/>
    </source>
</evidence>
<evidence type="ECO:0000313" key="13">
    <source>
        <dbReference type="Proteomes" id="UP000192042"/>
    </source>
</evidence>
<dbReference type="CDD" id="cd18778">
    <property type="entry name" value="ABC_6TM_exporter_like"/>
    <property type="match status" value="1"/>
</dbReference>
<evidence type="ECO:0000256" key="1">
    <source>
        <dbReference type="ARBA" id="ARBA00004651"/>
    </source>
</evidence>
<feature type="transmembrane region" description="Helical" evidence="9">
    <location>
        <begin position="272"/>
        <end position="289"/>
    </location>
</feature>
<dbReference type="Gene3D" id="3.40.50.300">
    <property type="entry name" value="P-loop containing nucleotide triphosphate hydrolases"/>
    <property type="match status" value="1"/>
</dbReference>
<dbReference type="Gene3D" id="1.20.1560.10">
    <property type="entry name" value="ABC transporter type 1, transmembrane domain"/>
    <property type="match status" value="1"/>
</dbReference>
<dbReference type="FunFam" id="3.40.50.300:FF:000287">
    <property type="entry name" value="Multidrug ABC transporter ATP-binding protein"/>
    <property type="match status" value="1"/>
</dbReference>
<dbReference type="AlphaFoldDB" id="A0A1W1I8D8"/>
<keyword evidence="13" id="KW-1185">Reference proteome</keyword>
<feature type="domain" description="ABC transporter" evidence="10">
    <location>
        <begin position="336"/>
        <end position="570"/>
    </location>
</feature>
<reference evidence="12 13" key="1">
    <citation type="submission" date="2017-03" db="EMBL/GenBank/DDBJ databases">
        <authorList>
            <person name="Afonso C.L."/>
            <person name="Miller P.J."/>
            <person name="Scott M.A."/>
            <person name="Spackman E."/>
            <person name="Goraichik I."/>
            <person name="Dimitrov K.M."/>
            <person name="Suarez D.L."/>
            <person name="Swayne D.E."/>
        </authorList>
    </citation>
    <scope>NUCLEOTIDE SEQUENCE [LARGE SCALE GENOMIC DNA]</scope>
    <source>
        <strain evidence="12">Genome sequencing of Nitrospira japonica strain NJ11</strain>
    </source>
</reference>
<dbReference type="RefSeq" id="WP_080887516.1">
    <property type="nucleotide sequence ID" value="NZ_LT828648.1"/>
</dbReference>
<dbReference type="InterPro" id="IPR003593">
    <property type="entry name" value="AAA+_ATPase"/>
</dbReference>
<evidence type="ECO:0000256" key="8">
    <source>
        <dbReference type="ARBA" id="ARBA00023136"/>
    </source>
</evidence>
<sequence>MKSLLRVLWYLRPHRGLVAVTLLCALGATAMELVPPWIVKIVIDDVIQAKQESLLPWVLAGLVAAYVGKNVFASLRIRLNNTLEQTVVHKLRSDVFAAVQRLSVTYFENRSTGEIMSRLTNDTEHVERIFIDGVEAALTASLTLVGITIMLFALNWKLALLSLVPIPFLIWSAGRFTTKVHGFYHGIRQGAAEVSAYLQDALSGIREIMGFGRQAHEQERFDRLSQAYSAANLKAMYLWSLYSPGMILVGSLGTVLILWYGAGEVSAGRLTLGELVLFLSYLSLFYVPINQIHSVNHLLQHALAASDRVFEVLDTKPEVADAPGVSAPAHKARGEVRFDRVEFRYRPDVPVLDGLSVSVSAGERIALVGPSGAGKSTLLKLLMRFYDVTGGVVLIDERDVRDMPLDYLRRQIGYVQQEPFLFNGTVRENILYGDLTATGDRVEAAARAARAHDFIVDLPEGYETRIGERGVKLSVGQKQRVSIARVLLKNPPIVIFDEATSNIDTETEVKIREALNELTKGRTTFIIAHRLTTLHDVDRILVIEKGHLVEMGTHERLMALGGVYAGLYEAQFQT</sequence>
<dbReference type="GO" id="GO:0015421">
    <property type="term" value="F:ABC-type oligopeptide transporter activity"/>
    <property type="evidence" value="ECO:0007669"/>
    <property type="project" value="TreeGrafter"/>
</dbReference>
<keyword evidence="8 9" id="KW-0472">Membrane</keyword>
<dbReference type="SMART" id="SM00382">
    <property type="entry name" value="AAA"/>
    <property type="match status" value="1"/>
</dbReference>
<dbReference type="Pfam" id="PF00664">
    <property type="entry name" value="ABC_membrane"/>
    <property type="match status" value="1"/>
</dbReference>